<evidence type="ECO:0000313" key="2">
    <source>
        <dbReference type="EMBL" id="BDT62502.1"/>
    </source>
</evidence>
<accession>A0A9C7CF39</accession>
<feature type="compositionally biased region" description="Acidic residues" evidence="1">
    <location>
        <begin position="220"/>
        <end position="235"/>
    </location>
</feature>
<proteinExistence type="predicted"/>
<evidence type="ECO:0000256" key="1">
    <source>
        <dbReference type="SAM" id="MobiDB-lite"/>
    </source>
</evidence>
<feature type="region of interest" description="Disordered" evidence="1">
    <location>
        <begin position="104"/>
        <end position="274"/>
    </location>
</feature>
<sequence>MAPTCPVPGTTQIRTSAITCITGPSMVTVPHRCFMFAFNPYCQQTKRSSSNVKPPTSTIASNVQLTKQLILATTGLNRICVSTNCHIKKIRRKLAKINKNRIGGRVEENDDGENVDRDETDSPGTGDEDNDNVENVNEDEEKNSGTVKVDVLEVEEEEEKKYDDGENGNRRDATDRVGKSDNDDDDDDDDDDIVNMEQKSKEELTKKAGGERSDNGTEREEGEIYSDDSEEQEDEMIQRRRLPDPPASEGKKKSDRIDIGGSALSSGDSPFLPTNAVLCEYNNRVDIVGGDSDNEEEKKKETQRRRMPPPLDPVRKKQKTEHNKFNAISRRTAFSVNGTNNGNAFCEYDNIEGIMTDLFF</sequence>
<feature type="compositionally biased region" description="Basic and acidic residues" evidence="1">
    <location>
        <begin position="159"/>
        <end position="181"/>
    </location>
</feature>
<name>A0A9C7CF39_9VIRU</name>
<feature type="compositionally biased region" description="Acidic residues" evidence="1">
    <location>
        <begin position="182"/>
        <end position="194"/>
    </location>
</feature>
<dbReference type="EMBL" id="LC738875">
    <property type="protein sequence ID" value="BDT62502.1"/>
    <property type="molecule type" value="Genomic_DNA"/>
</dbReference>
<organism evidence="2">
    <name type="scientific">Melicertus latisulcatus pemonivirus</name>
    <dbReference type="NCBI Taxonomy" id="2984278"/>
    <lineage>
        <taxon>Viruses</taxon>
        <taxon>Viruses incertae sedis</taxon>
        <taxon>Naldaviricetes</taxon>
        <taxon>Nimaviridae</taxon>
    </lineage>
</organism>
<protein>
    <submittedName>
        <fullName evidence="2">Uncharacterized protein</fullName>
    </submittedName>
</protein>
<feature type="compositionally biased region" description="Acidic residues" evidence="1">
    <location>
        <begin position="108"/>
        <end position="141"/>
    </location>
</feature>
<feature type="region of interest" description="Disordered" evidence="1">
    <location>
        <begin position="286"/>
        <end position="323"/>
    </location>
</feature>
<reference evidence="2" key="1">
    <citation type="submission" date="2022-10" db="EMBL/GenBank/DDBJ databases">
        <title>Genome sequences of endogenous nimaviruses in decapod crustaceans.</title>
        <authorList>
            <person name="Kawato S."/>
            <person name="Nozaki R."/>
            <person name="Kondo H."/>
            <person name="Hirono I."/>
        </authorList>
    </citation>
    <scope>NUCLEOTIDE SEQUENCE</scope>
    <source>
        <strain evidence="2">Okinawa2016</strain>
    </source>
</reference>
<feature type="compositionally biased region" description="Basic and acidic residues" evidence="1">
    <location>
        <begin position="236"/>
        <end position="258"/>
    </location>
</feature>
<feature type="compositionally biased region" description="Basic and acidic residues" evidence="1">
    <location>
        <begin position="198"/>
        <end position="219"/>
    </location>
</feature>